<organism evidence="2 3">
    <name type="scientific">Marasmius tenuissimus</name>
    <dbReference type="NCBI Taxonomy" id="585030"/>
    <lineage>
        <taxon>Eukaryota</taxon>
        <taxon>Fungi</taxon>
        <taxon>Dikarya</taxon>
        <taxon>Basidiomycota</taxon>
        <taxon>Agaricomycotina</taxon>
        <taxon>Agaricomycetes</taxon>
        <taxon>Agaricomycetidae</taxon>
        <taxon>Agaricales</taxon>
        <taxon>Marasmiineae</taxon>
        <taxon>Marasmiaceae</taxon>
        <taxon>Marasmius</taxon>
    </lineage>
</organism>
<evidence type="ECO:0000313" key="2">
    <source>
        <dbReference type="EMBL" id="KAL0067769.1"/>
    </source>
</evidence>
<proteinExistence type="predicted"/>
<dbReference type="SUPFAM" id="SSF81383">
    <property type="entry name" value="F-box domain"/>
    <property type="match status" value="1"/>
</dbReference>
<feature type="domain" description="F-box" evidence="1">
    <location>
        <begin position="67"/>
        <end position="124"/>
    </location>
</feature>
<sequence length="620" mass="68670">MLESNEPAYYPEKPHLMNAYTTAKKDKKWLEEHIFHLENHVIPFLKQKLAVVDTVVSEHAAVLSPLRSLPVEILLRIMSFYVGPGPDDLLDLTAGTNSAWRLAQVSQRFRTVALATPSLWSNIKIDLRDKERFLDPQFHGVPIILATYITRSKQLPLTISFASNTATDLSKRVAEVLIHHRSRWHDVTLDIPGKVMDGTLTRPFTDVPLLESLGLNIAFLRNHISPVTVFQHAPRLKAVKLFGASAFTHREAHVVIPQPFPLGAPPANPLPFPPTNPPFPANPPAAVHVHMPPILAAPPTNVFLQALQNGNMTALIQAIHAPPPPGPPPPLNVNIPHMPHIPHIFASPMLATNSPRDISARLLLPWNQLTTLDIEFAAFGDFYPVLKQAINVVDCRLTSKITTRRLPPDMVTLSKLRSLRLSGTAVHILERLLAPSLKRLKVHESETVNTTYPIPNQSGERFILPFISMSSCNLHQLSFQSLPLTEHVLDIIKGAPTVASLSLDVYLKNRNDSALFDVLLSALTYAATGGPQRELLLPRMKSLSLSVYSKDALHASAVVEMVKSRRNIPVGSAGADEQPQGAENTNARLEHFRLKANSVWLPIFDELKEDSGLQAEILLR</sequence>
<keyword evidence="3" id="KW-1185">Reference proteome</keyword>
<gene>
    <name evidence="2" type="ORF">AAF712_005209</name>
</gene>
<dbReference type="Gene3D" id="3.80.10.10">
    <property type="entry name" value="Ribonuclease Inhibitor"/>
    <property type="match status" value="1"/>
</dbReference>
<dbReference type="SUPFAM" id="SSF52047">
    <property type="entry name" value="RNI-like"/>
    <property type="match status" value="1"/>
</dbReference>
<comment type="caution">
    <text evidence="2">The sequence shown here is derived from an EMBL/GenBank/DDBJ whole genome shotgun (WGS) entry which is preliminary data.</text>
</comment>
<dbReference type="InterPro" id="IPR001810">
    <property type="entry name" value="F-box_dom"/>
</dbReference>
<evidence type="ECO:0000259" key="1">
    <source>
        <dbReference type="Pfam" id="PF12937"/>
    </source>
</evidence>
<evidence type="ECO:0000313" key="3">
    <source>
        <dbReference type="Proteomes" id="UP001437256"/>
    </source>
</evidence>
<protein>
    <recommendedName>
        <fullName evidence="1">F-box domain-containing protein</fullName>
    </recommendedName>
</protein>
<dbReference type="EMBL" id="JBBXMP010000023">
    <property type="protein sequence ID" value="KAL0067769.1"/>
    <property type="molecule type" value="Genomic_DNA"/>
</dbReference>
<dbReference type="Gene3D" id="1.20.1280.50">
    <property type="match status" value="1"/>
</dbReference>
<reference evidence="2 3" key="1">
    <citation type="submission" date="2024-05" db="EMBL/GenBank/DDBJ databases">
        <title>A draft genome resource for the thread blight pathogen Marasmius tenuissimus strain MS-2.</title>
        <authorList>
            <person name="Yulfo-Soto G.E."/>
            <person name="Baruah I.K."/>
            <person name="Amoako-Attah I."/>
            <person name="Bukari Y."/>
            <person name="Meinhardt L.W."/>
            <person name="Bailey B.A."/>
            <person name="Cohen S.P."/>
        </authorList>
    </citation>
    <scope>NUCLEOTIDE SEQUENCE [LARGE SCALE GENOMIC DNA]</scope>
    <source>
        <strain evidence="2 3">MS-2</strain>
    </source>
</reference>
<name>A0ABR3A3A0_9AGAR</name>
<dbReference type="Pfam" id="PF12937">
    <property type="entry name" value="F-box-like"/>
    <property type="match status" value="1"/>
</dbReference>
<accession>A0ABR3A3A0</accession>
<dbReference type="InterPro" id="IPR032675">
    <property type="entry name" value="LRR_dom_sf"/>
</dbReference>
<dbReference type="Proteomes" id="UP001437256">
    <property type="component" value="Unassembled WGS sequence"/>
</dbReference>
<dbReference type="InterPro" id="IPR036047">
    <property type="entry name" value="F-box-like_dom_sf"/>
</dbReference>